<dbReference type="GO" id="GO:0009927">
    <property type="term" value="F:histidine phosphotransfer kinase activity"/>
    <property type="evidence" value="ECO:0007669"/>
    <property type="project" value="UniProtKB-UniRule"/>
</dbReference>
<name>A0A7R9TM41_9VIRI</name>
<keyword evidence="3" id="KW-0902">Two-component regulatory system</keyword>
<dbReference type="PROSITE" id="PS50894">
    <property type="entry name" value="HPT"/>
    <property type="match status" value="1"/>
</dbReference>
<dbReference type="Pfam" id="PF01627">
    <property type="entry name" value="Hpt"/>
    <property type="match status" value="1"/>
</dbReference>
<gene>
    <name evidence="6" type="ORF">PCOL08062_LOCUS5694</name>
</gene>
<dbReference type="AlphaFoldDB" id="A0A7R9TM41"/>
<feature type="domain" description="HPt" evidence="5">
    <location>
        <begin position="46"/>
        <end position="141"/>
    </location>
</feature>
<dbReference type="SUPFAM" id="SSF47226">
    <property type="entry name" value="Histidine-containing phosphotransfer domain, HPT domain"/>
    <property type="match status" value="1"/>
</dbReference>
<keyword evidence="2" id="KW-0597">Phosphoprotein</keyword>
<sequence>MDVDDFDIESSHLTAEQREALVEAMGKGIIVDQFVQLVMLDDDPDGPSFVAEVTKQYMEDAAEHTTKLRTLATEDDPQWKKIDATAHQFKGSSSNMGADKVTKALVELRQATIKESKELCLALVDKVQAAYDEVEPYLKKFEGDGGDGDEASADAPAPKTDGADGDTKE</sequence>
<dbReference type="PANTHER" id="PTHR28242:SF52">
    <property type="entry name" value="PHOSPHORELAY INTERMEDIATE PROTEIN YPD1"/>
    <property type="match status" value="1"/>
</dbReference>
<evidence type="ECO:0000313" key="6">
    <source>
        <dbReference type="EMBL" id="CAD8238498.1"/>
    </source>
</evidence>
<organism evidence="6">
    <name type="scientific">Prasinoderma coloniale</name>
    <dbReference type="NCBI Taxonomy" id="156133"/>
    <lineage>
        <taxon>Eukaryota</taxon>
        <taxon>Viridiplantae</taxon>
        <taxon>Prasinodermophyta</taxon>
        <taxon>Prasinodermophyceae</taxon>
        <taxon>Prasinodermales</taxon>
        <taxon>Prasinodermaceae</taxon>
        <taxon>Prasinoderma</taxon>
    </lineage>
</organism>
<evidence type="ECO:0000256" key="4">
    <source>
        <dbReference type="SAM" id="MobiDB-lite"/>
    </source>
</evidence>
<dbReference type="GO" id="GO:0009736">
    <property type="term" value="P:cytokinin-activated signaling pathway"/>
    <property type="evidence" value="ECO:0007669"/>
    <property type="project" value="UniProtKB-KW"/>
</dbReference>
<feature type="region of interest" description="Disordered" evidence="4">
    <location>
        <begin position="139"/>
        <end position="169"/>
    </location>
</feature>
<dbReference type="PANTHER" id="PTHR28242">
    <property type="entry name" value="PHOSPHORELAY INTERMEDIATE PROTEIN YPD1"/>
    <property type="match status" value="1"/>
</dbReference>
<reference evidence="6" key="1">
    <citation type="submission" date="2021-01" db="EMBL/GenBank/DDBJ databases">
        <authorList>
            <person name="Corre E."/>
            <person name="Pelletier E."/>
            <person name="Niang G."/>
            <person name="Scheremetjew M."/>
            <person name="Finn R."/>
            <person name="Kale V."/>
            <person name="Holt S."/>
            <person name="Cochrane G."/>
            <person name="Meng A."/>
            <person name="Brown T."/>
            <person name="Cohen L."/>
        </authorList>
    </citation>
    <scope>NUCLEOTIDE SEQUENCE</scope>
    <source>
        <strain evidence="6">CCMP1413</strain>
    </source>
</reference>
<evidence type="ECO:0000256" key="3">
    <source>
        <dbReference type="RuleBase" id="RU369004"/>
    </source>
</evidence>
<protein>
    <recommendedName>
        <fullName evidence="3">Histidine-containing phosphotransfer protein</fullName>
    </recommendedName>
</protein>
<dbReference type="GO" id="GO:0000160">
    <property type="term" value="P:phosphorelay signal transduction system"/>
    <property type="evidence" value="ECO:0007669"/>
    <property type="project" value="UniProtKB-UniRule"/>
</dbReference>
<dbReference type="CDD" id="cd00088">
    <property type="entry name" value="HPT"/>
    <property type="match status" value="1"/>
</dbReference>
<dbReference type="InterPro" id="IPR036641">
    <property type="entry name" value="HPT_dom_sf"/>
</dbReference>
<dbReference type="InterPro" id="IPR008207">
    <property type="entry name" value="Sig_transdc_His_kin_Hpt_dom"/>
</dbReference>
<comment type="subcellular location">
    <subcellularLocation>
        <location evidence="3">Cytoplasm</location>
        <location evidence="3">Cytosol</location>
    </subcellularLocation>
    <subcellularLocation>
        <location evidence="3">Nucleus</location>
    </subcellularLocation>
</comment>
<dbReference type="GO" id="GO:0005634">
    <property type="term" value="C:nucleus"/>
    <property type="evidence" value="ECO:0007669"/>
    <property type="project" value="UniProtKB-SubCell"/>
</dbReference>
<evidence type="ECO:0000259" key="5">
    <source>
        <dbReference type="PROSITE" id="PS50894"/>
    </source>
</evidence>
<comment type="function">
    <text evidence="3">Functions as a two-component phosphorelay mediators between cytokinin sensor histidine kinases and response regulators (B-type ARRs). Plays an important role in propagating cytokinin signal transduction.</text>
</comment>
<evidence type="ECO:0000256" key="2">
    <source>
        <dbReference type="PROSITE-ProRule" id="PRU00110"/>
    </source>
</evidence>
<dbReference type="GO" id="GO:0043424">
    <property type="term" value="F:protein histidine kinase binding"/>
    <property type="evidence" value="ECO:0007669"/>
    <property type="project" value="UniProtKB-UniRule"/>
</dbReference>
<dbReference type="Gene3D" id="1.20.120.160">
    <property type="entry name" value="HPT domain"/>
    <property type="match status" value="1"/>
</dbReference>
<comment type="domain">
    <text evidence="3">Histidine-containing phosphotransfer domain (HPt) contains an active histidine that mediates the phosphotransfer.</text>
</comment>
<dbReference type="InterPro" id="IPR045871">
    <property type="entry name" value="AHP1-5/YPD1"/>
</dbReference>
<feature type="modified residue" description="Phosphohistidine" evidence="2">
    <location>
        <position position="87"/>
    </location>
</feature>
<evidence type="ECO:0000256" key="1">
    <source>
        <dbReference type="ARBA" id="ARBA00022864"/>
    </source>
</evidence>
<dbReference type="GO" id="GO:0005829">
    <property type="term" value="C:cytosol"/>
    <property type="evidence" value="ECO:0007669"/>
    <property type="project" value="UniProtKB-SubCell"/>
</dbReference>
<proteinExistence type="predicted"/>
<dbReference type="EMBL" id="HBDZ01007458">
    <property type="protein sequence ID" value="CAD8238498.1"/>
    <property type="molecule type" value="Transcribed_RNA"/>
</dbReference>
<keyword evidence="1 3" id="KW-0932">Cytokinin signaling pathway</keyword>
<accession>A0A7R9TM41</accession>